<gene>
    <name evidence="1" type="ORF">GXM_03493</name>
</gene>
<accession>A0A5P8W002</accession>
<protein>
    <submittedName>
        <fullName evidence="1">Uncharacterized protein</fullName>
    </submittedName>
</protein>
<proteinExistence type="predicted"/>
<dbReference type="Proteomes" id="UP000326678">
    <property type="component" value="Chromosome Gxm1"/>
</dbReference>
<sequence length="38" mass="4084">MLSVFPLSQVSVFCSLLAEDSRNRKKSLDVAAAESQVG</sequence>
<dbReference type="EMBL" id="CP045226">
    <property type="protein sequence ID" value="QFS46013.1"/>
    <property type="molecule type" value="Genomic_DNA"/>
</dbReference>
<evidence type="ECO:0000313" key="2">
    <source>
        <dbReference type="Proteomes" id="UP000326678"/>
    </source>
</evidence>
<keyword evidence="2" id="KW-1185">Reference proteome</keyword>
<name>A0A5P8W002_9NOSO</name>
<reference evidence="1 2" key="1">
    <citation type="submission" date="2019-10" db="EMBL/GenBank/DDBJ databases">
        <title>Genomic and transcriptomic insights into the perfect genentic adaptation of a filamentous nitrogen-fixing cyanobacterium to rice fields.</title>
        <authorList>
            <person name="Chen Z."/>
        </authorList>
    </citation>
    <scope>NUCLEOTIDE SEQUENCE [LARGE SCALE GENOMIC DNA]</scope>
    <source>
        <strain evidence="1">CCNUC1</strain>
    </source>
</reference>
<dbReference type="KEGG" id="nsh:GXM_03493"/>
<dbReference type="AlphaFoldDB" id="A0A5P8W002"/>
<evidence type="ECO:0000313" key="1">
    <source>
        <dbReference type="EMBL" id="QFS46013.1"/>
    </source>
</evidence>
<organism evidence="1 2">
    <name type="scientific">Nostoc sphaeroides CCNUC1</name>
    <dbReference type="NCBI Taxonomy" id="2653204"/>
    <lineage>
        <taxon>Bacteria</taxon>
        <taxon>Bacillati</taxon>
        <taxon>Cyanobacteriota</taxon>
        <taxon>Cyanophyceae</taxon>
        <taxon>Nostocales</taxon>
        <taxon>Nostocaceae</taxon>
        <taxon>Nostoc</taxon>
    </lineage>
</organism>